<dbReference type="InterPro" id="IPR007138">
    <property type="entry name" value="ABM_dom"/>
</dbReference>
<dbReference type="GO" id="GO:0004497">
    <property type="term" value="F:monooxygenase activity"/>
    <property type="evidence" value="ECO:0007669"/>
    <property type="project" value="UniProtKB-KW"/>
</dbReference>
<dbReference type="AlphaFoldDB" id="A0AAU2GUY6"/>
<evidence type="ECO:0000313" key="2">
    <source>
        <dbReference type="EMBL" id="WTU39889.1"/>
    </source>
</evidence>
<gene>
    <name evidence="2" type="ORF">OHV25_09990</name>
</gene>
<evidence type="ECO:0000259" key="1">
    <source>
        <dbReference type="PROSITE" id="PS51725"/>
    </source>
</evidence>
<organism evidence="2">
    <name type="scientific">Streptomyces sp. NBC_00060</name>
    <dbReference type="NCBI Taxonomy" id="2975636"/>
    <lineage>
        <taxon>Bacteria</taxon>
        <taxon>Bacillati</taxon>
        <taxon>Actinomycetota</taxon>
        <taxon>Actinomycetes</taxon>
        <taxon>Kitasatosporales</taxon>
        <taxon>Streptomycetaceae</taxon>
        <taxon>Streptomyces</taxon>
    </lineage>
</organism>
<keyword evidence="2" id="KW-0503">Monooxygenase</keyword>
<dbReference type="PROSITE" id="PS51725">
    <property type="entry name" value="ABM"/>
    <property type="match status" value="1"/>
</dbReference>
<dbReference type="EMBL" id="CP108253">
    <property type="protein sequence ID" value="WTU39889.1"/>
    <property type="molecule type" value="Genomic_DNA"/>
</dbReference>
<accession>A0AAU2GUY6</accession>
<dbReference type="Gene3D" id="3.30.70.100">
    <property type="match status" value="1"/>
</dbReference>
<protein>
    <submittedName>
        <fullName evidence="2">Antibiotic biosynthesis monooxygenase</fullName>
    </submittedName>
</protein>
<dbReference type="Pfam" id="PF03992">
    <property type="entry name" value="ABM"/>
    <property type="match status" value="1"/>
</dbReference>
<reference evidence="2" key="1">
    <citation type="submission" date="2022-10" db="EMBL/GenBank/DDBJ databases">
        <title>The complete genomes of actinobacterial strains from the NBC collection.</title>
        <authorList>
            <person name="Joergensen T.S."/>
            <person name="Alvarez Arevalo M."/>
            <person name="Sterndorff E.B."/>
            <person name="Faurdal D."/>
            <person name="Vuksanovic O."/>
            <person name="Mourched A.-S."/>
            <person name="Charusanti P."/>
            <person name="Shaw S."/>
            <person name="Blin K."/>
            <person name="Weber T."/>
        </authorList>
    </citation>
    <scope>NUCLEOTIDE SEQUENCE</scope>
    <source>
        <strain evidence="2">NBC_00060</strain>
    </source>
</reference>
<dbReference type="InterPro" id="IPR011008">
    <property type="entry name" value="Dimeric_a/b-barrel"/>
</dbReference>
<proteinExistence type="predicted"/>
<name>A0AAU2GUY6_9ACTN</name>
<keyword evidence="2" id="KW-0560">Oxidoreductase</keyword>
<feature type="domain" description="ABM" evidence="1">
    <location>
        <begin position="24"/>
        <end position="114"/>
    </location>
</feature>
<sequence length="122" mass="13369">MIEFVEADETAPYIRQLQERTGPVVLVNTFTVPEGRAEEFLALWREDAAYFTRQPGFISTQMHRGIAGSRILVNVAVWQSAAHLAAAHSNPDFHPGGEGYPEGCTVSPHLYEKVAVDGICVG</sequence>
<dbReference type="SUPFAM" id="SSF54909">
    <property type="entry name" value="Dimeric alpha+beta barrel"/>
    <property type="match status" value="1"/>
</dbReference>